<evidence type="ECO:0000256" key="2">
    <source>
        <dbReference type="ARBA" id="ARBA00022475"/>
    </source>
</evidence>
<evidence type="ECO:0000313" key="13">
    <source>
        <dbReference type="Proteomes" id="UP000250572"/>
    </source>
</evidence>
<protein>
    <recommendedName>
        <fullName evidence="11">G-protein coupled receptors family 1 profile domain-containing protein</fullName>
    </recommendedName>
</protein>
<dbReference type="PANTHER" id="PTHR10489:SF730">
    <property type="entry name" value="CHEMOKINE XC RECEPTOR 1"/>
    <property type="match status" value="1"/>
</dbReference>
<dbReference type="InterPro" id="IPR050119">
    <property type="entry name" value="CCR1-9-like"/>
</dbReference>
<comment type="caution">
    <text evidence="12">The sequence shown here is derived from an EMBL/GenBank/DDBJ whole genome shotgun (WGS) entry which is preliminary data.</text>
</comment>
<keyword evidence="13" id="KW-1185">Reference proteome</keyword>
<evidence type="ECO:0000256" key="7">
    <source>
        <dbReference type="ARBA" id="ARBA00023170"/>
    </source>
</evidence>
<dbReference type="GO" id="GO:0019722">
    <property type="term" value="P:calcium-mediated signaling"/>
    <property type="evidence" value="ECO:0007669"/>
    <property type="project" value="TreeGrafter"/>
</dbReference>
<dbReference type="GO" id="GO:0016493">
    <property type="term" value="F:C-C chemokine receptor activity"/>
    <property type="evidence" value="ECO:0007669"/>
    <property type="project" value="TreeGrafter"/>
</dbReference>
<evidence type="ECO:0000256" key="5">
    <source>
        <dbReference type="ARBA" id="ARBA00023040"/>
    </source>
</evidence>
<feature type="signal peptide" evidence="10">
    <location>
        <begin position="1"/>
        <end position="16"/>
    </location>
</feature>
<feature type="transmembrane region" description="Helical" evidence="9">
    <location>
        <begin position="110"/>
        <end position="130"/>
    </location>
</feature>
<proteinExistence type="predicted"/>
<gene>
    <name evidence="12" type="ORF">CCH79_00007223</name>
</gene>
<dbReference type="InterPro" id="IPR017452">
    <property type="entry name" value="GPCR_Rhodpsn_7TM"/>
</dbReference>
<dbReference type="GO" id="GO:0060326">
    <property type="term" value="P:cell chemotaxis"/>
    <property type="evidence" value="ECO:0007669"/>
    <property type="project" value="TreeGrafter"/>
</dbReference>
<keyword evidence="2" id="KW-1003">Cell membrane</keyword>
<keyword evidence="7" id="KW-0675">Receptor</keyword>
<evidence type="ECO:0000256" key="1">
    <source>
        <dbReference type="ARBA" id="ARBA00004651"/>
    </source>
</evidence>
<dbReference type="SUPFAM" id="SSF81321">
    <property type="entry name" value="Family A G protein-coupled receptor-like"/>
    <property type="match status" value="1"/>
</dbReference>
<dbReference type="Gene3D" id="1.20.1070.10">
    <property type="entry name" value="Rhodopsin 7-helix transmembrane proteins"/>
    <property type="match status" value="1"/>
</dbReference>
<sequence length="344" mass="38980">MSIILYLDLSTCCVLSLLLEPCILCICRREIKKTFKITAALSGSTSPTMDSSLNFNYDCGSNVCEKSEVKFGANFSPVLFSIVISLSLIGNILVLVILALYENLKSLTNIFILNLAISDLIFTLGLSFWVTDHVWGLVYPDIVYKFLTFVLFIGFYSNIFFLTIMPSFYKCLTDVHLSNKSYLGFLSLSMWMISIAPARLHTYPIGTQNSDKYSIQSKIAMQNFIFFTGFSVIAFCFIHMFIRIKRTRSNTMNKAVISVFCTSAVFFIGWIPYNVVNILSVFAQNLDQLSKANLELAFHVSQHLAFSSCCLKPVVYAIIDEKFRSNLMSLLLKICRRQNPVNEE</sequence>
<reference evidence="12 13" key="1">
    <citation type="journal article" date="2018" name="G3 (Bethesda)">
        <title>A High-Quality Reference Genome for the Invasive Mosquitofish Gambusia affinis Using a Chicago Library.</title>
        <authorList>
            <person name="Hoffberg S.L."/>
            <person name="Troendle N.J."/>
            <person name="Glenn T.C."/>
            <person name="Mahmud O."/>
            <person name="Louha S."/>
            <person name="Chalopin D."/>
            <person name="Bennetzen J.L."/>
            <person name="Mauricio R."/>
        </authorList>
    </citation>
    <scope>NUCLEOTIDE SEQUENCE [LARGE SCALE GENOMIC DNA]</scope>
    <source>
        <strain evidence="12">NE01/NJP1002.9</strain>
        <tissue evidence="12">Muscle</tissue>
    </source>
</reference>
<feature type="chain" id="PRO_5016408286" description="G-protein coupled receptors family 1 profile domain-containing protein" evidence="10">
    <location>
        <begin position="17"/>
        <end position="344"/>
    </location>
</feature>
<dbReference type="PROSITE" id="PS50262">
    <property type="entry name" value="G_PROTEIN_RECEP_F1_2"/>
    <property type="match status" value="1"/>
</dbReference>
<feature type="transmembrane region" description="Helical" evidence="9">
    <location>
        <begin position="78"/>
        <end position="101"/>
    </location>
</feature>
<dbReference type="GO" id="GO:0009897">
    <property type="term" value="C:external side of plasma membrane"/>
    <property type="evidence" value="ECO:0007669"/>
    <property type="project" value="TreeGrafter"/>
</dbReference>
<keyword evidence="4 9" id="KW-1133">Transmembrane helix</keyword>
<dbReference type="EMBL" id="NHOQ01001926">
    <property type="protein sequence ID" value="PWA21030.1"/>
    <property type="molecule type" value="Genomic_DNA"/>
</dbReference>
<evidence type="ECO:0000256" key="3">
    <source>
        <dbReference type="ARBA" id="ARBA00022692"/>
    </source>
</evidence>
<dbReference type="Proteomes" id="UP000250572">
    <property type="component" value="Unassembled WGS sequence"/>
</dbReference>
<dbReference type="STRING" id="33528.ENSGAFP00000000546"/>
<feature type="domain" description="G-protein coupled receptors family 1 profile" evidence="11">
    <location>
        <begin position="90"/>
        <end position="316"/>
    </location>
</feature>
<keyword evidence="6 9" id="KW-0472">Membrane</keyword>
<evidence type="ECO:0000256" key="9">
    <source>
        <dbReference type="SAM" id="Phobius"/>
    </source>
</evidence>
<name>A0A315VCA7_GAMAF</name>
<comment type="subcellular location">
    <subcellularLocation>
        <location evidence="1">Cell membrane</location>
        <topology evidence="1">Multi-pass membrane protein</topology>
    </subcellularLocation>
</comment>
<dbReference type="AlphaFoldDB" id="A0A315VCA7"/>
<keyword evidence="10" id="KW-0732">Signal</keyword>
<evidence type="ECO:0000256" key="10">
    <source>
        <dbReference type="SAM" id="SignalP"/>
    </source>
</evidence>
<dbReference type="PRINTS" id="PR00237">
    <property type="entry name" value="GPCRRHODOPSN"/>
</dbReference>
<dbReference type="InterPro" id="IPR000276">
    <property type="entry name" value="GPCR_Rhodpsn"/>
</dbReference>
<dbReference type="InterPro" id="IPR000355">
    <property type="entry name" value="Chemokine_rcpt"/>
</dbReference>
<evidence type="ECO:0000313" key="12">
    <source>
        <dbReference type="EMBL" id="PWA21030.1"/>
    </source>
</evidence>
<evidence type="ECO:0000256" key="6">
    <source>
        <dbReference type="ARBA" id="ARBA00023136"/>
    </source>
</evidence>
<evidence type="ECO:0000259" key="11">
    <source>
        <dbReference type="PROSITE" id="PS50262"/>
    </source>
</evidence>
<dbReference type="GO" id="GO:0007204">
    <property type="term" value="P:positive regulation of cytosolic calcium ion concentration"/>
    <property type="evidence" value="ECO:0007669"/>
    <property type="project" value="TreeGrafter"/>
</dbReference>
<feature type="transmembrane region" description="Helical" evidence="9">
    <location>
        <begin position="142"/>
        <end position="169"/>
    </location>
</feature>
<accession>A0A315VCA7</accession>
<feature type="transmembrane region" description="Helical" evidence="9">
    <location>
        <begin position="181"/>
        <end position="200"/>
    </location>
</feature>
<feature type="transmembrane region" description="Helical" evidence="9">
    <location>
        <begin position="254"/>
        <end position="276"/>
    </location>
</feature>
<evidence type="ECO:0000256" key="8">
    <source>
        <dbReference type="ARBA" id="ARBA00023224"/>
    </source>
</evidence>
<dbReference type="PRINTS" id="PR00657">
    <property type="entry name" value="CCCHEMOKINER"/>
</dbReference>
<evidence type="ECO:0000256" key="4">
    <source>
        <dbReference type="ARBA" id="ARBA00022989"/>
    </source>
</evidence>
<feature type="transmembrane region" description="Helical" evidence="9">
    <location>
        <begin position="220"/>
        <end position="242"/>
    </location>
</feature>
<keyword evidence="8" id="KW-0807">Transducer</keyword>
<organism evidence="12 13">
    <name type="scientific">Gambusia affinis</name>
    <name type="common">Western mosquitofish</name>
    <name type="synonym">Heterandria affinis</name>
    <dbReference type="NCBI Taxonomy" id="33528"/>
    <lineage>
        <taxon>Eukaryota</taxon>
        <taxon>Metazoa</taxon>
        <taxon>Chordata</taxon>
        <taxon>Craniata</taxon>
        <taxon>Vertebrata</taxon>
        <taxon>Euteleostomi</taxon>
        <taxon>Actinopterygii</taxon>
        <taxon>Neopterygii</taxon>
        <taxon>Teleostei</taxon>
        <taxon>Neoteleostei</taxon>
        <taxon>Acanthomorphata</taxon>
        <taxon>Ovalentaria</taxon>
        <taxon>Atherinomorphae</taxon>
        <taxon>Cyprinodontiformes</taxon>
        <taxon>Poeciliidae</taxon>
        <taxon>Poeciliinae</taxon>
        <taxon>Gambusia</taxon>
    </lineage>
</organism>
<dbReference type="GO" id="GO:0019957">
    <property type="term" value="F:C-C chemokine binding"/>
    <property type="evidence" value="ECO:0007669"/>
    <property type="project" value="TreeGrafter"/>
</dbReference>
<dbReference type="Pfam" id="PF00001">
    <property type="entry name" value="7tm_1"/>
    <property type="match status" value="1"/>
</dbReference>
<dbReference type="PANTHER" id="PTHR10489">
    <property type="entry name" value="CELL ADHESION MOLECULE"/>
    <property type="match status" value="1"/>
</dbReference>
<keyword evidence="3 9" id="KW-0812">Transmembrane</keyword>
<dbReference type="GO" id="GO:0006955">
    <property type="term" value="P:immune response"/>
    <property type="evidence" value="ECO:0007669"/>
    <property type="project" value="TreeGrafter"/>
</dbReference>
<keyword evidence="5" id="KW-0297">G-protein coupled receptor</keyword>
<feature type="non-terminal residue" evidence="12">
    <location>
        <position position="344"/>
    </location>
</feature>